<dbReference type="EMBL" id="JAGMUV010000011">
    <property type="protein sequence ID" value="KAH7140865.1"/>
    <property type="molecule type" value="Genomic_DNA"/>
</dbReference>
<feature type="domain" description="Histidine-specific methyltransferase SAM-dependent" evidence="4">
    <location>
        <begin position="61"/>
        <end position="323"/>
    </location>
</feature>
<proteinExistence type="predicted"/>
<protein>
    <recommendedName>
        <fullName evidence="4">Histidine-specific methyltransferase SAM-dependent domain-containing protein</fullName>
    </recommendedName>
</protein>
<evidence type="ECO:0000259" key="4">
    <source>
        <dbReference type="Pfam" id="PF10017"/>
    </source>
</evidence>
<keyword evidence="3" id="KW-0949">S-adenosyl-L-methionine</keyword>
<keyword evidence="2" id="KW-0808">Transferase</keyword>
<evidence type="ECO:0000256" key="3">
    <source>
        <dbReference type="ARBA" id="ARBA00022691"/>
    </source>
</evidence>
<dbReference type="Gene3D" id="3.40.50.150">
    <property type="entry name" value="Vaccinia Virus protein VP39"/>
    <property type="match status" value="1"/>
</dbReference>
<dbReference type="InterPro" id="IPR029063">
    <property type="entry name" value="SAM-dependent_MTases_sf"/>
</dbReference>
<dbReference type="Pfam" id="PF10017">
    <property type="entry name" value="Methyltransf_33"/>
    <property type="match status" value="1"/>
</dbReference>
<dbReference type="GO" id="GO:0032259">
    <property type="term" value="P:methylation"/>
    <property type="evidence" value="ECO:0007669"/>
    <property type="project" value="UniProtKB-KW"/>
</dbReference>
<accession>A0A9P9EMJ7</accession>
<dbReference type="GO" id="GO:0008168">
    <property type="term" value="F:methyltransferase activity"/>
    <property type="evidence" value="ECO:0007669"/>
    <property type="project" value="UniProtKB-KW"/>
</dbReference>
<dbReference type="OrthoDB" id="5150167at2759"/>
<dbReference type="InterPro" id="IPR019257">
    <property type="entry name" value="MeTrfase_dom"/>
</dbReference>
<reference evidence="5" key="1">
    <citation type="journal article" date="2021" name="Nat. Commun.">
        <title>Genetic determinants of endophytism in the Arabidopsis root mycobiome.</title>
        <authorList>
            <person name="Mesny F."/>
            <person name="Miyauchi S."/>
            <person name="Thiergart T."/>
            <person name="Pickel B."/>
            <person name="Atanasova L."/>
            <person name="Karlsson M."/>
            <person name="Huettel B."/>
            <person name="Barry K.W."/>
            <person name="Haridas S."/>
            <person name="Chen C."/>
            <person name="Bauer D."/>
            <person name="Andreopoulos W."/>
            <person name="Pangilinan J."/>
            <person name="LaButti K."/>
            <person name="Riley R."/>
            <person name="Lipzen A."/>
            <person name="Clum A."/>
            <person name="Drula E."/>
            <person name="Henrissat B."/>
            <person name="Kohler A."/>
            <person name="Grigoriev I.V."/>
            <person name="Martin F.M."/>
            <person name="Hacquard S."/>
        </authorList>
    </citation>
    <scope>NUCLEOTIDE SEQUENCE</scope>
    <source>
        <strain evidence="5">MPI-CAGE-AT-0147</strain>
    </source>
</reference>
<dbReference type="PANTHER" id="PTHR43397">
    <property type="entry name" value="ERGOTHIONEINE BIOSYNTHESIS PROTEIN 1"/>
    <property type="match status" value="1"/>
</dbReference>
<evidence type="ECO:0000256" key="1">
    <source>
        <dbReference type="ARBA" id="ARBA00022603"/>
    </source>
</evidence>
<keyword evidence="1" id="KW-0489">Methyltransferase</keyword>
<keyword evidence="6" id="KW-1185">Reference proteome</keyword>
<evidence type="ECO:0000313" key="5">
    <source>
        <dbReference type="EMBL" id="KAH7140865.1"/>
    </source>
</evidence>
<organism evidence="5 6">
    <name type="scientific">Dactylonectria macrodidyma</name>
    <dbReference type="NCBI Taxonomy" id="307937"/>
    <lineage>
        <taxon>Eukaryota</taxon>
        <taxon>Fungi</taxon>
        <taxon>Dikarya</taxon>
        <taxon>Ascomycota</taxon>
        <taxon>Pezizomycotina</taxon>
        <taxon>Sordariomycetes</taxon>
        <taxon>Hypocreomycetidae</taxon>
        <taxon>Hypocreales</taxon>
        <taxon>Nectriaceae</taxon>
        <taxon>Dactylonectria</taxon>
    </lineage>
</organism>
<dbReference type="AlphaFoldDB" id="A0A9P9EMJ7"/>
<evidence type="ECO:0000313" key="6">
    <source>
        <dbReference type="Proteomes" id="UP000738349"/>
    </source>
</evidence>
<evidence type="ECO:0000256" key="2">
    <source>
        <dbReference type="ARBA" id="ARBA00022679"/>
    </source>
</evidence>
<comment type="caution">
    <text evidence="5">The sequence shown here is derived from an EMBL/GenBank/DDBJ whole genome shotgun (WGS) entry which is preliminary data.</text>
</comment>
<dbReference type="Proteomes" id="UP000738349">
    <property type="component" value="Unassembled WGS sequence"/>
</dbReference>
<dbReference type="PANTHER" id="PTHR43397:SF1">
    <property type="entry name" value="ERGOTHIONEINE BIOSYNTHESIS PROTEIN 1"/>
    <property type="match status" value="1"/>
</dbReference>
<dbReference type="InterPro" id="IPR051128">
    <property type="entry name" value="EgtD_Methyltrsf_superfamily"/>
</dbReference>
<sequence>MSWNNGNTEIRDRAKLNIGGSEMPVTFEEQLALAFAHKGDFPKEVAYTSGMDKWIDIANRSYQTSDELNIIKATAAEIVSQLPSGTKIIDLGAADSKKFAPYVHEFLKQGKTCTYVPLDISLNGLVDQVDRAKNMFPDVKCVGIWGSFKQADAYFDQIPPARLFLSLGSIFYNAPDEMCKERCQEFVRHLAPSDRLIIGQDGPSGAQSAKSREAYNTKEYDAFFNRYLESIQIHSGIDADAKKAWTYKSKMEKTMHYFEVVAQHDMVCTHFDNFLVKAGTTFKMFKSWKRGEVDIHQITEKENLAIQTIGKAPNSGMYQYLVQARK</sequence>
<name>A0A9P9EMJ7_9HYPO</name>
<gene>
    <name evidence="5" type="ORF">EDB81DRAFT_654893</name>
</gene>